<evidence type="ECO:0000313" key="1">
    <source>
        <dbReference type="EMBL" id="TWU05176.1"/>
    </source>
</evidence>
<proteinExistence type="predicted"/>
<gene>
    <name evidence="1" type="ORF">CA54_58640</name>
</gene>
<dbReference type="AlphaFoldDB" id="A0A5C6B1R1"/>
<keyword evidence="2" id="KW-1185">Reference proteome</keyword>
<comment type="caution">
    <text evidence="1">The sequence shown here is derived from an EMBL/GenBank/DDBJ whole genome shotgun (WGS) entry which is preliminary data.</text>
</comment>
<reference evidence="1 2" key="1">
    <citation type="submission" date="2019-02" db="EMBL/GenBank/DDBJ databases">
        <title>Deep-cultivation of Planctomycetes and their phenomic and genomic characterization uncovers novel biology.</title>
        <authorList>
            <person name="Wiegand S."/>
            <person name="Jogler M."/>
            <person name="Boedeker C."/>
            <person name="Pinto D."/>
            <person name="Vollmers J."/>
            <person name="Rivas-Marin E."/>
            <person name="Kohn T."/>
            <person name="Peeters S.H."/>
            <person name="Heuer A."/>
            <person name="Rast P."/>
            <person name="Oberbeckmann S."/>
            <person name="Bunk B."/>
            <person name="Jeske O."/>
            <person name="Meyerdierks A."/>
            <person name="Storesund J.E."/>
            <person name="Kallscheuer N."/>
            <person name="Luecker S."/>
            <person name="Lage O.M."/>
            <person name="Pohl T."/>
            <person name="Merkel B.J."/>
            <person name="Hornburger P."/>
            <person name="Mueller R.-W."/>
            <person name="Bruemmer F."/>
            <person name="Labrenz M."/>
            <person name="Spormann A.M."/>
            <person name="Op Den Camp H."/>
            <person name="Overmann J."/>
            <person name="Amann R."/>
            <person name="Jetten M.S.M."/>
            <person name="Mascher T."/>
            <person name="Medema M.H."/>
            <person name="Devos D.P."/>
            <person name="Kaster A.-K."/>
            <person name="Ovreas L."/>
            <person name="Rohde M."/>
            <person name="Galperin M.Y."/>
            <person name="Jogler C."/>
        </authorList>
    </citation>
    <scope>NUCLEOTIDE SEQUENCE [LARGE SCALE GENOMIC DNA]</scope>
    <source>
        <strain evidence="1 2">CA54</strain>
    </source>
</reference>
<dbReference type="Proteomes" id="UP000320735">
    <property type="component" value="Unassembled WGS sequence"/>
</dbReference>
<sequence>MHGDVEVVGVVAVVGSVAAEAVEEVAARGAEIMAVLARHGQVHRHALPIRALADPAAGGVRAPAGVRGLRWGIALQAVAPVAVDRR</sequence>
<organism evidence="1 2">
    <name type="scientific">Symmachiella macrocystis</name>
    <dbReference type="NCBI Taxonomy" id="2527985"/>
    <lineage>
        <taxon>Bacteria</taxon>
        <taxon>Pseudomonadati</taxon>
        <taxon>Planctomycetota</taxon>
        <taxon>Planctomycetia</taxon>
        <taxon>Planctomycetales</taxon>
        <taxon>Planctomycetaceae</taxon>
        <taxon>Symmachiella</taxon>
    </lineage>
</organism>
<dbReference type="EMBL" id="SJPP01000004">
    <property type="protein sequence ID" value="TWU05176.1"/>
    <property type="molecule type" value="Genomic_DNA"/>
</dbReference>
<protein>
    <submittedName>
        <fullName evidence="1">Uncharacterized protein</fullName>
    </submittedName>
</protein>
<evidence type="ECO:0000313" key="2">
    <source>
        <dbReference type="Proteomes" id="UP000320735"/>
    </source>
</evidence>
<name>A0A5C6B1R1_9PLAN</name>
<accession>A0A5C6B1R1</accession>